<keyword evidence="1" id="KW-1133">Transmembrane helix</keyword>
<dbReference type="EMBL" id="JACOPD010000001">
    <property type="protein sequence ID" value="MBC5679632.1"/>
    <property type="molecule type" value="Genomic_DNA"/>
</dbReference>
<dbReference type="RefSeq" id="WP_186835915.1">
    <property type="nucleotide sequence ID" value="NZ_JACOPD010000001.1"/>
</dbReference>
<evidence type="ECO:0000313" key="2">
    <source>
        <dbReference type="EMBL" id="MBC5679632.1"/>
    </source>
</evidence>
<evidence type="ECO:0000256" key="1">
    <source>
        <dbReference type="SAM" id="Phobius"/>
    </source>
</evidence>
<protein>
    <submittedName>
        <fullName evidence="2">Uncharacterized protein</fullName>
    </submittedName>
</protein>
<keyword evidence="1" id="KW-0472">Membrane</keyword>
<sequence>MTRYIFCVIAVLVQPLFVWYVYHKQDKREAALKIPMIGCSVLYLVVQVYAFFKLCIKIPGKYGIFSYLIQAVILAVFIALELALSGSNKYIKKVQENEQNSIRDFKNLIKELEICRLDISEENKKYIDKLYEKMRYSNPVSSPEVSQENEKIHKLIAELPGITESSQFGAKCLEIEKQLDIRKIKNTKEQG</sequence>
<feature type="transmembrane region" description="Helical" evidence="1">
    <location>
        <begin position="6"/>
        <end position="22"/>
    </location>
</feature>
<evidence type="ECO:0000313" key="3">
    <source>
        <dbReference type="Proteomes" id="UP000628463"/>
    </source>
</evidence>
<dbReference type="Proteomes" id="UP000628463">
    <property type="component" value="Unassembled WGS sequence"/>
</dbReference>
<feature type="transmembrane region" description="Helical" evidence="1">
    <location>
        <begin position="64"/>
        <end position="84"/>
    </location>
</feature>
<keyword evidence="1" id="KW-0812">Transmembrane</keyword>
<keyword evidence="3" id="KW-1185">Reference proteome</keyword>
<accession>A0ABR7FWP4</accession>
<gene>
    <name evidence="2" type="ORF">H8S01_01460</name>
</gene>
<name>A0ABR7FWP4_9FIRM</name>
<organism evidence="2 3">
    <name type="scientific">Lachnospira hominis</name>
    <name type="common">ex Liu et al. 2021</name>
    <dbReference type="NCBI Taxonomy" id="2763051"/>
    <lineage>
        <taxon>Bacteria</taxon>
        <taxon>Bacillati</taxon>
        <taxon>Bacillota</taxon>
        <taxon>Clostridia</taxon>
        <taxon>Lachnospirales</taxon>
        <taxon>Lachnospiraceae</taxon>
        <taxon>Lachnospira</taxon>
    </lineage>
</organism>
<comment type="caution">
    <text evidence="2">The sequence shown here is derived from an EMBL/GenBank/DDBJ whole genome shotgun (WGS) entry which is preliminary data.</text>
</comment>
<feature type="transmembrane region" description="Helical" evidence="1">
    <location>
        <begin position="34"/>
        <end position="52"/>
    </location>
</feature>
<reference evidence="2 3" key="1">
    <citation type="submission" date="2020-08" db="EMBL/GenBank/DDBJ databases">
        <title>Genome public.</title>
        <authorList>
            <person name="Liu C."/>
            <person name="Sun Q."/>
        </authorList>
    </citation>
    <scope>NUCLEOTIDE SEQUENCE [LARGE SCALE GENOMIC DNA]</scope>
    <source>
        <strain evidence="2 3">NSJ-43</strain>
    </source>
</reference>
<proteinExistence type="predicted"/>